<reference evidence="2 3" key="1">
    <citation type="journal article" date="2016" name="Mol. Biol. Evol.">
        <title>Comparative Genomics of Early-Diverging Mushroom-Forming Fungi Provides Insights into the Origins of Lignocellulose Decay Capabilities.</title>
        <authorList>
            <person name="Nagy L.G."/>
            <person name="Riley R."/>
            <person name="Tritt A."/>
            <person name="Adam C."/>
            <person name="Daum C."/>
            <person name="Floudas D."/>
            <person name="Sun H."/>
            <person name="Yadav J.S."/>
            <person name="Pangilinan J."/>
            <person name="Larsson K.H."/>
            <person name="Matsuura K."/>
            <person name="Barry K."/>
            <person name="Labutti K."/>
            <person name="Kuo R."/>
            <person name="Ohm R.A."/>
            <person name="Bhattacharya S.S."/>
            <person name="Shirouzu T."/>
            <person name="Yoshinaga Y."/>
            <person name="Martin F.M."/>
            <person name="Grigoriev I.V."/>
            <person name="Hibbett D.S."/>
        </authorList>
    </citation>
    <scope>NUCLEOTIDE SEQUENCE [LARGE SCALE GENOMIC DNA]</scope>
    <source>
        <strain evidence="2 3">CBS 109695</strain>
    </source>
</reference>
<gene>
    <name evidence="2" type="ORF">FIBSPDRAFT_146198</name>
</gene>
<accession>A0A166T4T4</accession>
<dbReference type="Proteomes" id="UP000076532">
    <property type="component" value="Unassembled WGS sequence"/>
</dbReference>
<evidence type="ECO:0000313" key="2">
    <source>
        <dbReference type="EMBL" id="KZP30186.1"/>
    </source>
</evidence>
<feature type="chain" id="PRO_5007879853" evidence="1">
    <location>
        <begin position="26"/>
        <end position="165"/>
    </location>
</feature>
<sequence>MLSMALYCAITFICALSWSPRAVMGQGDTACKTTSLDWYTSVVGETPCQTYQSLRQICNAEYTVGALSTATPPDSCNDQVAACCCNSISFALSMLCLNCQQGVGSGVAGDSGYDAGVGAYQDYLGTCAPNVNQSLPTNIQAAVCNEKIKIDDNLYTLFWGDGSWY</sequence>
<feature type="signal peptide" evidence="1">
    <location>
        <begin position="1"/>
        <end position="25"/>
    </location>
</feature>
<proteinExistence type="predicted"/>
<evidence type="ECO:0000256" key="1">
    <source>
        <dbReference type="SAM" id="SignalP"/>
    </source>
</evidence>
<protein>
    <submittedName>
        <fullName evidence="2">Uncharacterized protein</fullName>
    </submittedName>
</protein>
<dbReference type="STRING" id="436010.A0A166T4T4"/>
<organism evidence="2 3">
    <name type="scientific">Athelia psychrophila</name>
    <dbReference type="NCBI Taxonomy" id="1759441"/>
    <lineage>
        <taxon>Eukaryota</taxon>
        <taxon>Fungi</taxon>
        <taxon>Dikarya</taxon>
        <taxon>Basidiomycota</taxon>
        <taxon>Agaricomycotina</taxon>
        <taxon>Agaricomycetes</taxon>
        <taxon>Agaricomycetidae</taxon>
        <taxon>Atheliales</taxon>
        <taxon>Atheliaceae</taxon>
        <taxon>Athelia</taxon>
    </lineage>
</organism>
<keyword evidence="3" id="KW-1185">Reference proteome</keyword>
<dbReference type="AlphaFoldDB" id="A0A166T4T4"/>
<dbReference type="EMBL" id="KV417495">
    <property type="protein sequence ID" value="KZP30186.1"/>
    <property type="molecule type" value="Genomic_DNA"/>
</dbReference>
<name>A0A166T4T4_9AGAM</name>
<keyword evidence="1" id="KW-0732">Signal</keyword>
<dbReference type="OrthoDB" id="2757214at2759"/>
<evidence type="ECO:0000313" key="3">
    <source>
        <dbReference type="Proteomes" id="UP000076532"/>
    </source>
</evidence>